<organism evidence="6 7">
    <name type="scientific">Strongylocentrotus purpuratus</name>
    <name type="common">Purple sea urchin</name>
    <dbReference type="NCBI Taxonomy" id="7668"/>
    <lineage>
        <taxon>Eukaryota</taxon>
        <taxon>Metazoa</taxon>
        <taxon>Echinodermata</taxon>
        <taxon>Eleutherozoa</taxon>
        <taxon>Echinozoa</taxon>
        <taxon>Echinoidea</taxon>
        <taxon>Euechinoidea</taxon>
        <taxon>Echinacea</taxon>
        <taxon>Camarodonta</taxon>
        <taxon>Echinidea</taxon>
        <taxon>Strongylocentrotidae</taxon>
        <taxon>Strongylocentrotus</taxon>
    </lineage>
</organism>
<dbReference type="Gene3D" id="1.10.10.10">
    <property type="entry name" value="Winged helix-like DNA-binding domain superfamily/Winged helix DNA-binding domain"/>
    <property type="match status" value="1"/>
</dbReference>
<dbReference type="PANTHER" id="PTHR11829:SF142">
    <property type="entry name" value="FORK-HEAD DOMAIN-CONTAINING PROTEIN"/>
    <property type="match status" value="1"/>
</dbReference>
<evidence type="ECO:0000256" key="2">
    <source>
        <dbReference type="ARBA" id="ARBA00023242"/>
    </source>
</evidence>
<dbReference type="EnsemblMetazoa" id="XM_003725336">
    <property type="protein sequence ID" value="XP_003725384"/>
    <property type="gene ID" value="LOC583193"/>
</dbReference>
<dbReference type="GO" id="GO:0006357">
    <property type="term" value="P:regulation of transcription by RNA polymerase II"/>
    <property type="evidence" value="ECO:0000318"/>
    <property type="project" value="GO_Central"/>
</dbReference>
<sequence length="330" mass="36545">MTLFSIENLAQSDSKPQRYSPEIRYHPKMKVLVQQEEQTGERPSSTESSIEALSPSDNASSGASSICDSPPSTKKPPHSYIALIAMAIINSQDKHLLLCDIYEYIMKRFPFFKDNERSWRNSIRHNLSLNECFIKAGRSGDGRGHFWAIHPANLEDFARGDYRRRQARRRARSVSYSPYAYPSAIPSPIHPGYIPMTYAHYPDMISKSQLAMLPGMHPIPLNTTPYHPASAAFFTPPTIPSSHPYCFPAAVPATYRPDVAEKIPLTIPSSAYSNPMTSTLSSSTTTSDAAGYRIAHRVNPTFLCPPYSKPSSPPSMIPSSSPAWSSVGSC</sequence>
<dbReference type="CDD" id="cd20035">
    <property type="entry name" value="FH_FOXQ2-like"/>
    <property type="match status" value="1"/>
</dbReference>
<reference evidence="7" key="1">
    <citation type="submission" date="2015-02" db="EMBL/GenBank/DDBJ databases">
        <title>Genome sequencing for Strongylocentrotus purpuratus.</title>
        <authorList>
            <person name="Murali S."/>
            <person name="Liu Y."/>
            <person name="Vee V."/>
            <person name="English A."/>
            <person name="Wang M."/>
            <person name="Skinner E."/>
            <person name="Han Y."/>
            <person name="Muzny D.M."/>
            <person name="Worley K.C."/>
            <person name="Gibbs R.A."/>
        </authorList>
    </citation>
    <scope>NUCLEOTIDE SEQUENCE</scope>
</reference>
<dbReference type="InterPro" id="IPR036390">
    <property type="entry name" value="WH_DNA-bd_sf"/>
</dbReference>
<feature type="region of interest" description="Disordered" evidence="4">
    <location>
        <begin position="30"/>
        <end position="73"/>
    </location>
</feature>
<dbReference type="PANTHER" id="PTHR11829">
    <property type="entry name" value="FORKHEAD BOX PROTEIN"/>
    <property type="match status" value="1"/>
</dbReference>
<proteinExistence type="predicted"/>
<evidence type="ECO:0000256" key="4">
    <source>
        <dbReference type="SAM" id="MobiDB-lite"/>
    </source>
</evidence>
<feature type="region of interest" description="Disordered" evidence="4">
    <location>
        <begin position="311"/>
        <end position="330"/>
    </location>
</feature>
<dbReference type="OrthoDB" id="5954824at2759"/>
<feature type="compositionally biased region" description="Low complexity" evidence="4">
    <location>
        <begin position="317"/>
        <end position="330"/>
    </location>
</feature>
<dbReference type="InterPro" id="IPR047519">
    <property type="entry name" value="FH_FOXQ2-like"/>
</dbReference>
<dbReference type="SMART" id="SM00339">
    <property type="entry name" value="FH"/>
    <property type="match status" value="1"/>
</dbReference>
<dbReference type="InterPro" id="IPR030456">
    <property type="entry name" value="TF_fork_head_CS_2"/>
</dbReference>
<evidence type="ECO:0000256" key="3">
    <source>
        <dbReference type="PROSITE-ProRule" id="PRU00089"/>
    </source>
</evidence>
<evidence type="ECO:0000313" key="7">
    <source>
        <dbReference type="Proteomes" id="UP000007110"/>
    </source>
</evidence>
<evidence type="ECO:0000313" key="6">
    <source>
        <dbReference type="EnsemblMetazoa" id="XP_003725384"/>
    </source>
</evidence>
<evidence type="ECO:0000256" key="1">
    <source>
        <dbReference type="ARBA" id="ARBA00023125"/>
    </source>
</evidence>
<dbReference type="GO" id="GO:0000978">
    <property type="term" value="F:RNA polymerase II cis-regulatory region sequence-specific DNA binding"/>
    <property type="evidence" value="ECO:0000318"/>
    <property type="project" value="GO_Central"/>
</dbReference>
<feature type="DNA-binding region" description="Fork-head" evidence="3">
    <location>
        <begin position="75"/>
        <end position="167"/>
    </location>
</feature>
<dbReference type="GO" id="GO:0030154">
    <property type="term" value="P:cell differentiation"/>
    <property type="evidence" value="ECO:0000318"/>
    <property type="project" value="GO_Central"/>
</dbReference>
<dbReference type="InterPro" id="IPR001766">
    <property type="entry name" value="Fork_head_dom"/>
</dbReference>
<dbReference type="GeneID" id="583193"/>
<dbReference type="Pfam" id="PF00250">
    <property type="entry name" value="Forkhead"/>
    <property type="match status" value="1"/>
</dbReference>
<dbReference type="GO" id="GO:0005634">
    <property type="term" value="C:nucleus"/>
    <property type="evidence" value="ECO:0007669"/>
    <property type="project" value="UniProtKB-SubCell"/>
</dbReference>
<dbReference type="RefSeq" id="XP_003725384.1">
    <property type="nucleotide sequence ID" value="XM_003725336.3"/>
</dbReference>
<accession>A0A7M7GGE5</accession>
<dbReference type="GO" id="GO:0009653">
    <property type="term" value="P:anatomical structure morphogenesis"/>
    <property type="evidence" value="ECO:0000318"/>
    <property type="project" value="GO_Central"/>
</dbReference>
<dbReference type="GO" id="GO:0000981">
    <property type="term" value="F:DNA-binding transcription factor activity, RNA polymerase II-specific"/>
    <property type="evidence" value="ECO:0000318"/>
    <property type="project" value="GO_Central"/>
</dbReference>
<comment type="subcellular location">
    <subcellularLocation>
        <location evidence="3">Nucleus</location>
    </subcellularLocation>
</comment>
<dbReference type="PROSITE" id="PS00657">
    <property type="entry name" value="FORK_HEAD_1"/>
    <property type="match status" value="1"/>
</dbReference>
<name>A0A7M7GGE5_STRPU</name>
<reference evidence="6" key="2">
    <citation type="submission" date="2021-01" db="UniProtKB">
        <authorList>
            <consortium name="EnsemblMetazoa"/>
        </authorList>
    </citation>
    <scope>IDENTIFICATION</scope>
</reference>
<protein>
    <recommendedName>
        <fullName evidence="5">Fork-head domain-containing protein</fullName>
    </recommendedName>
</protein>
<dbReference type="PROSITE" id="PS00658">
    <property type="entry name" value="FORK_HEAD_2"/>
    <property type="match status" value="1"/>
</dbReference>
<feature type="compositionally biased region" description="Polar residues" evidence="4">
    <location>
        <begin position="35"/>
        <end position="51"/>
    </location>
</feature>
<dbReference type="PRINTS" id="PR00053">
    <property type="entry name" value="FORKHEAD"/>
</dbReference>
<keyword evidence="7" id="KW-1185">Reference proteome</keyword>
<dbReference type="AlphaFoldDB" id="A0A7M7GGE5"/>
<dbReference type="InterPro" id="IPR018122">
    <property type="entry name" value="TF_fork_head_CS_1"/>
</dbReference>
<dbReference type="OMA" id="YRWIMEK"/>
<feature type="compositionally biased region" description="Low complexity" evidence="4">
    <location>
        <begin position="54"/>
        <end position="65"/>
    </location>
</feature>
<keyword evidence="2 3" id="KW-0539">Nucleus</keyword>
<keyword evidence="1 3" id="KW-0238">DNA-binding</keyword>
<evidence type="ECO:0000259" key="5">
    <source>
        <dbReference type="PROSITE" id="PS50039"/>
    </source>
</evidence>
<dbReference type="InterPro" id="IPR050211">
    <property type="entry name" value="FOX_domain-containing"/>
</dbReference>
<dbReference type="Proteomes" id="UP000007110">
    <property type="component" value="Unassembled WGS sequence"/>
</dbReference>
<feature type="domain" description="Fork-head" evidence="5">
    <location>
        <begin position="75"/>
        <end position="167"/>
    </location>
</feature>
<dbReference type="KEGG" id="spu:583193"/>
<dbReference type="PROSITE" id="PS50039">
    <property type="entry name" value="FORK_HEAD_3"/>
    <property type="match status" value="1"/>
</dbReference>
<dbReference type="InterPro" id="IPR036388">
    <property type="entry name" value="WH-like_DNA-bd_sf"/>
</dbReference>
<dbReference type="InParanoid" id="A0A7M7GGE5"/>
<dbReference type="SUPFAM" id="SSF46785">
    <property type="entry name" value="Winged helix' DNA-binding domain"/>
    <property type="match status" value="1"/>
</dbReference>
<dbReference type="FunFam" id="1.10.10.10:FF:000135">
    <property type="entry name" value="forkhead box protein G1"/>
    <property type="match status" value="1"/>
</dbReference>